<proteinExistence type="predicted"/>
<sequence length="301" mass="31648">MQIVITGANGAVGTALMQALRTGTPVGEVRLRALVRSAASAQALHASGVDVRVVDYRQPHTLREAMAGAGGVVHLAGALIPRRGETLQQANVDTTRALIDAALSAGVQTWAYLSFPGADSASANQYLQSKGLAETIIQQAGLAGAIFRVPMILGRGSPSIVQLCRMANSPFLALVGGGAVRIQPIAQADVVAALAWALTTPPRPLRVLTLVGPETLTYAALCHQVCARQGQRRRVLPIPMSLAWLSAYLAEILTPGLGWNRSLFDVLFHEHLAEAREACTALSMTLTSVPAMLDQALATPD</sequence>
<feature type="domain" description="NAD(P)-binding" evidence="1">
    <location>
        <begin position="7"/>
        <end position="152"/>
    </location>
</feature>
<accession>A0A937VWR8</accession>
<name>A0A937VWR8_UNCTE</name>
<dbReference type="EMBL" id="VGLS01000024">
    <property type="protein sequence ID" value="MBM3222484.1"/>
    <property type="molecule type" value="Genomic_DNA"/>
</dbReference>
<dbReference type="SUPFAM" id="SSF51735">
    <property type="entry name" value="NAD(P)-binding Rossmann-fold domains"/>
    <property type="match status" value="1"/>
</dbReference>
<evidence type="ECO:0000313" key="3">
    <source>
        <dbReference type="Proteomes" id="UP000712673"/>
    </source>
</evidence>
<comment type="caution">
    <text evidence="2">The sequence shown here is derived from an EMBL/GenBank/DDBJ whole genome shotgun (WGS) entry which is preliminary data.</text>
</comment>
<dbReference type="InterPro" id="IPR016040">
    <property type="entry name" value="NAD(P)-bd_dom"/>
</dbReference>
<organism evidence="2 3">
    <name type="scientific">Tectimicrobiota bacterium</name>
    <dbReference type="NCBI Taxonomy" id="2528274"/>
    <lineage>
        <taxon>Bacteria</taxon>
        <taxon>Pseudomonadati</taxon>
        <taxon>Nitrospinota/Tectimicrobiota group</taxon>
        <taxon>Candidatus Tectimicrobiota</taxon>
    </lineage>
</organism>
<dbReference type="InterPro" id="IPR036291">
    <property type="entry name" value="NAD(P)-bd_dom_sf"/>
</dbReference>
<dbReference type="AlphaFoldDB" id="A0A937VWR8"/>
<dbReference type="PANTHER" id="PTHR12126:SF11">
    <property type="entry name" value="NADH DEHYDROGENASE [UBIQUINONE] 1 ALPHA SUBCOMPLEX SUBUNIT 9, MITOCHONDRIAL"/>
    <property type="match status" value="1"/>
</dbReference>
<evidence type="ECO:0000313" key="2">
    <source>
        <dbReference type="EMBL" id="MBM3222484.1"/>
    </source>
</evidence>
<reference evidence="2" key="1">
    <citation type="submission" date="2019-03" db="EMBL/GenBank/DDBJ databases">
        <title>Lake Tanganyika Metagenome-Assembled Genomes (MAGs).</title>
        <authorList>
            <person name="Tran P."/>
        </authorList>
    </citation>
    <scope>NUCLEOTIDE SEQUENCE</scope>
    <source>
        <strain evidence="2">K_DeepCast_65m_m2_066</strain>
    </source>
</reference>
<dbReference type="Gene3D" id="3.40.50.720">
    <property type="entry name" value="NAD(P)-binding Rossmann-like Domain"/>
    <property type="match status" value="1"/>
</dbReference>
<gene>
    <name evidence="2" type="ORF">FJZ47_01580</name>
</gene>
<dbReference type="Proteomes" id="UP000712673">
    <property type="component" value="Unassembled WGS sequence"/>
</dbReference>
<dbReference type="GO" id="GO:0044877">
    <property type="term" value="F:protein-containing complex binding"/>
    <property type="evidence" value="ECO:0007669"/>
    <property type="project" value="TreeGrafter"/>
</dbReference>
<dbReference type="PANTHER" id="PTHR12126">
    <property type="entry name" value="NADH-UBIQUINONE OXIDOREDUCTASE 39 KDA SUBUNIT-RELATED"/>
    <property type="match status" value="1"/>
</dbReference>
<protein>
    <submittedName>
        <fullName evidence="2">NAD-dependent epimerase/dehydratase family protein</fullName>
    </submittedName>
</protein>
<evidence type="ECO:0000259" key="1">
    <source>
        <dbReference type="Pfam" id="PF13460"/>
    </source>
</evidence>
<dbReference type="InterPro" id="IPR051207">
    <property type="entry name" value="ComplexI_NDUFA9_subunit"/>
</dbReference>
<dbReference type="Pfam" id="PF13460">
    <property type="entry name" value="NAD_binding_10"/>
    <property type="match status" value="1"/>
</dbReference>